<dbReference type="Pfam" id="PF17867">
    <property type="entry name" value="AAA_lid_7"/>
    <property type="match status" value="1"/>
</dbReference>
<dbReference type="GO" id="GO:0000027">
    <property type="term" value="P:ribosomal large subunit assembly"/>
    <property type="evidence" value="ECO:0007669"/>
    <property type="project" value="TreeGrafter"/>
</dbReference>
<dbReference type="GO" id="GO:0000055">
    <property type="term" value="P:ribosomal large subunit export from nucleus"/>
    <property type="evidence" value="ECO:0007669"/>
    <property type="project" value="TreeGrafter"/>
</dbReference>
<dbReference type="InterPro" id="IPR040848">
    <property type="entry name" value="AAA_lid_7"/>
</dbReference>
<organism evidence="5 6">
    <name type="scientific">Aromia moschata</name>
    <dbReference type="NCBI Taxonomy" id="1265417"/>
    <lineage>
        <taxon>Eukaryota</taxon>
        <taxon>Metazoa</taxon>
        <taxon>Ecdysozoa</taxon>
        <taxon>Arthropoda</taxon>
        <taxon>Hexapoda</taxon>
        <taxon>Insecta</taxon>
        <taxon>Pterygota</taxon>
        <taxon>Neoptera</taxon>
        <taxon>Endopterygota</taxon>
        <taxon>Coleoptera</taxon>
        <taxon>Polyphaga</taxon>
        <taxon>Cucujiformia</taxon>
        <taxon>Chrysomeloidea</taxon>
        <taxon>Cerambycidae</taxon>
        <taxon>Cerambycinae</taxon>
        <taxon>Callichromatini</taxon>
        <taxon>Aromia</taxon>
    </lineage>
</organism>
<keyword evidence="2" id="KW-0067">ATP-binding</keyword>
<dbReference type="PANTHER" id="PTHR48103:SF2">
    <property type="entry name" value="MIDASIN"/>
    <property type="match status" value="1"/>
</dbReference>
<reference evidence="5" key="1">
    <citation type="journal article" date="2023" name="Insect Mol. Biol.">
        <title>Genome sequencing provides insights into the evolution of gene families encoding plant cell wall-degrading enzymes in longhorned beetles.</title>
        <authorList>
            <person name="Shin N.R."/>
            <person name="Okamura Y."/>
            <person name="Kirsch R."/>
            <person name="Pauchet Y."/>
        </authorList>
    </citation>
    <scope>NUCLEOTIDE SEQUENCE</scope>
    <source>
        <strain evidence="5">AMC_N1</strain>
    </source>
</reference>
<keyword evidence="6" id="KW-1185">Reference proteome</keyword>
<feature type="domain" description="ATPase dynein-related AAA" evidence="3">
    <location>
        <begin position="273"/>
        <end position="390"/>
    </location>
</feature>
<dbReference type="Gene3D" id="3.40.50.300">
    <property type="entry name" value="P-loop containing nucleotide triphosphate hydrolases"/>
    <property type="match status" value="1"/>
</dbReference>
<name>A0AAV8X5R5_9CUCU</name>
<dbReference type="Proteomes" id="UP001162162">
    <property type="component" value="Unassembled WGS sequence"/>
</dbReference>
<dbReference type="GO" id="GO:0005634">
    <property type="term" value="C:nucleus"/>
    <property type="evidence" value="ECO:0007669"/>
    <property type="project" value="TreeGrafter"/>
</dbReference>
<evidence type="ECO:0000313" key="5">
    <source>
        <dbReference type="EMBL" id="KAJ8933923.1"/>
    </source>
</evidence>
<dbReference type="InterPro" id="IPR011704">
    <property type="entry name" value="ATPase_dyneun-rel_AAA"/>
</dbReference>
<proteinExistence type="predicted"/>
<gene>
    <name evidence="5" type="ORF">NQ318_016495</name>
</gene>
<keyword evidence="1" id="KW-0547">Nucleotide-binding</keyword>
<evidence type="ECO:0000259" key="4">
    <source>
        <dbReference type="Pfam" id="PF17867"/>
    </source>
</evidence>
<evidence type="ECO:0008006" key="7">
    <source>
        <dbReference type="Google" id="ProtNLM"/>
    </source>
</evidence>
<protein>
    <recommendedName>
        <fullName evidence="7">AAA+ ATPase domain-containing protein</fullName>
    </recommendedName>
</protein>
<sequence length="567" mass="64222">MQLLQQNNKLSKEEKCEILLHYIAYELLVVPWYFDDIFKYFSTELPKLLSAALFFKSSEYDSSRNIYNSVLLSKIVNKRTDFKGYALKYFSLYPSPFDSDVKDSSKKCKKKDDFRITDLEIIESCYLLLKSNPDFYRNKWNWSKFINKYLHHSDTKIKWVACSTLGILLGMNEATLEKLIHTKILPDMSKQYSCIFNIKSTLAVYNSSSPPLDQRPVMPGSKKFADQVTNISGIYIPIINDVNNISENMLVEVTSTYNNLRKIALGLTSNKAICLQGPVGSGKTSLVEYLALRTGRKLGENFIKVQLGDQTDSKMLLGTYRCTDIPGEFIWQPGVLTQAVVEGNWLLLEDIDSASIDIASVVTSLLENHSLTVPGYRDSVAVTPGFQLFVTQRFVSTVTGHHKRHSNAVTLLEKHLLQITIDPLTTADLKQILDKSYSAFYTITDRMINVFLLFSQTPSDTTTSYPRHSRLISTRDFFKWCARSIINFDIKSQASALKVLQDAIDVFCCSFANGEEALNLAKQISTHLGIINQKADYFFTTYKPNMKLTSDSLIVGRAVLKRENSGG</sequence>
<dbReference type="InterPro" id="IPR027417">
    <property type="entry name" value="P-loop_NTPase"/>
</dbReference>
<dbReference type="GO" id="GO:0016887">
    <property type="term" value="F:ATP hydrolysis activity"/>
    <property type="evidence" value="ECO:0007669"/>
    <property type="project" value="InterPro"/>
</dbReference>
<dbReference type="PANTHER" id="PTHR48103">
    <property type="entry name" value="MIDASIN-RELATED"/>
    <property type="match status" value="1"/>
</dbReference>
<dbReference type="EMBL" id="JAPWTK010001141">
    <property type="protein sequence ID" value="KAJ8933923.1"/>
    <property type="molecule type" value="Genomic_DNA"/>
</dbReference>
<dbReference type="FunFam" id="3.40.50.300:FF:000582">
    <property type="entry name" value="Midasin"/>
    <property type="match status" value="1"/>
</dbReference>
<feature type="domain" description="Midasin AAA lid" evidence="4">
    <location>
        <begin position="428"/>
        <end position="530"/>
    </location>
</feature>
<dbReference type="Pfam" id="PF07728">
    <property type="entry name" value="AAA_5"/>
    <property type="match status" value="1"/>
</dbReference>
<evidence type="ECO:0000256" key="1">
    <source>
        <dbReference type="ARBA" id="ARBA00022741"/>
    </source>
</evidence>
<dbReference type="SUPFAM" id="SSF52540">
    <property type="entry name" value="P-loop containing nucleoside triphosphate hydrolases"/>
    <property type="match status" value="1"/>
</dbReference>
<evidence type="ECO:0000313" key="6">
    <source>
        <dbReference type="Proteomes" id="UP001162162"/>
    </source>
</evidence>
<dbReference type="GO" id="GO:0030687">
    <property type="term" value="C:preribosome, large subunit precursor"/>
    <property type="evidence" value="ECO:0007669"/>
    <property type="project" value="TreeGrafter"/>
</dbReference>
<accession>A0AAV8X5R5</accession>
<evidence type="ECO:0000256" key="2">
    <source>
        <dbReference type="ARBA" id="ARBA00022840"/>
    </source>
</evidence>
<comment type="caution">
    <text evidence="5">The sequence shown here is derived from an EMBL/GenBank/DDBJ whole genome shotgun (WGS) entry which is preliminary data.</text>
</comment>
<dbReference type="GO" id="GO:0005524">
    <property type="term" value="F:ATP binding"/>
    <property type="evidence" value="ECO:0007669"/>
    <property type="project" value="UniProtKB-KW"/>
</dbReference>
<evidence type="ECO:0000259" key="3">
    <source>
        <dbReference type="Pfam" id="PF07728"/>
    </source>
</evidence>
<dbReference type="AlphaFoldDB" id="A0AAV8X5R5"/>